<dbReference type="EMBL" id="JAGYPN010000001">
    <property type="protein sequence ID" value="MBS4221468.1"/>
    <property type="molecule type" value="Genomic_DNA"/>
</dbReference>
<name>A0A942UMG2_9BACI</name>
<keyword evidence="2" id="KW-0175">Coiled coil</keyword>
<sequence>MNNLLEKIKQSIAADFNEVTTTHKERKQNPISLLNKYVRESEGEVEKAAKLIERQRMLKNELNKEMKLAQTLADKRKEQGRLAIAAGADELAEIALHYQAQAEQQVERLQRSYETALQQLSDLEMKFEEMKLKVKDMHIKRLELMGRENVLSMKEKMNKILDESEFGNAAENFENIETTMKQQETNMDDKYEITVFDAKIQQLAKEINNEETLKAANENVIQ</sequence>
<gene>
    <name evidence="3" type="ORF">KHA91_01695</name>
</gene>
<proteinExistence type="inferred from homology"/>
<evidence type="ECO:0000313" key="4">
    <source>
        <dbReference type="Proteomes" id="UP000676456"/>
    </source>
</evidence>
<dbReference type="PANTHER" id="PTHR31088">
    <property type="entry name" value="MEMBRANE-ASSOCIATED PROTEIN VIPP1, CHLOROPLASTIC"/>
    <property type="match status" value="1"/>
</dbReference>
<keyword evidence="4" id="KW-1185">Reference proteome</keyword>
<comment type="similarity">
    <text evidence="1">Belongs to the PspA/Vipp/IM30 family.</text>
</comment>
<evidence type="ECO:0000313" key="3">
    <source>
        <dbReference type="EMBL" id="MBS4221468.1"/>
    </source>
</evidence>
<organism evidence="3 4">
    <name type="scientific">Lederbergia citrea</name>
    <dbReference type="NCBI Taxonomy" id="2833581"/>
    <lineage>
        <taxon>Bacteria</taxon>
        <taxon>Bacillati</taxon>
        <taxon>Bacillota</taxon>
        <taxon>Bacilli</taxon>
        <taxon>Bacillales</taxon>
        <taxon>Bacillaceae</taxon>
        <taxon>Lederbergia</taxon>
    </lineage>
</organism>
<dbReference type="Pfam" id="PF04012">
    <property type="entry name" value="PspA_IM30"/>
    <property type="match status" value="1"/>
</dbReference>
<evidence type="ECO:0000256" key="1">
    <source>
        <dbReference type="ARBA" id="ARBA00043985"/>
    </source>
</evidence>
<reference evidence="3 4" key="1">
    <citation type="submission" date="2021-05" db="EMBL/GenBank/DDBJ databases">
        <title>Novel Bacillus species.</title>
        <authorList>
            <person name="Liu G."/>
        </authorList>
    </citation>
    <scope>NUCLEOTIDE SEQUENCE [LARGE SCALE GENOMIC DNA]</scope>
    <source>
        <strain evidence="3 4">FJAT-49682</strain>
    </source>
</reference>
<dbReference type="PANTHER" id="PTHR31088:SF6">
    <property type="entry name" value="PHAGE SHOCK PROTEIN A"/>
    <property type="match status" value="1"/>
</dbReference>
<accession>A0A942UMG2</accession>
<dbReference type="RefSeq" id="WP_213096486.1">
    <property type="nucleotide sequence ID" value="NZ_JAGYPK010000001.1"/>
</dbReference>
<dbReference type="InterPro" id="IPR007157">
    <property type="entry name" value="PspA_VIPP1"/>
</dbReference>
<dbReference type="Proteomes" id="UP000676456">
    <property type="component" value="Unassembled WGS sequence"/>
</dbReference>
<protein>
    <submittedName>
        <fullName evidence="3">PspA/IM30 family protein</fullName>
    </submittedName>
</protein>
<evidence type="ECO:0000256" key="2">
    <source>
        <dbReference type="SAM" id="Coils"/>
    </source>
</evidence>
<feature type="coiled-coil region" evidence="2">
    <location>
        <begin position="45"/>
        <end position="133"/>
    </location>
</feature>
<comment type="caution">
    <text evidence="3">The sequence shown here is derived from an EMBL/GenBank/DDBJ whole genome shotgun (WGS) entry which is preliminary data.</text>
</comment>
<dbReference type="AlphaFoldDB" id="A0A942UMG2"/>